<keyword evidence="1" id="KW-0812">Transmembrane</keyword>
<dbReference type="EMBL" id="JABBNB010000007">
    <property type="protein sequence ID" value="NMO01201.1"/>
    <property type="molecule type" value="Genomic_DNA"/>
</dbReference>
<dbReference type="RefSeq" id="WP_170193716.1">
    <property type="nucleotide sequence ID" value="NZ_JABBNB010000007.1"/>
</dbReference>
<dbReference type="CDD" id="cd06662">
    <property type="entry name" value="SURF1"/>
    <property type="match status" value="1"/>
</dbReference>
<feature type="transmembrane region" description="Helical" evidence="1">
    <location>
        <begin position="212"/>
        <end position="235"/>
    </location>
</feature>
<dbReference type="PROSITE" id="PS50895">
    <property type="entry name" value="SURF1"/>
    <property type="match status" value="1"/>
</dbReference>
<keyword evidence="1" id="KW-0472">Membrane</keyword>
<organism evidence="3 4">
    <name type="scientific">Gordonia asplenii</name>
    <dbReference type="NCBI Taxonomy" id="2725283"/>
    <lineage>
        <taxon>Bacteria</taxon>
        <taxon>Bacillati</taxon>
        <taxon>Actinomycetota</taxon>
        <taxon>Actinomycetes</taxon>
        <taxon>Mycobacteriales</taxon>
        <taxon>Gordoniaceae</taxon>
        <taxon>Gordonia</taxon>
    </lineage>
</organism>
<comment type="caution">
    <text evidence="3">The sequence shown here is derived from an EMBL/GenBank/DDBJ whole genome shotgun (WGS) entry which is preliminary data.</text>
</comment>
<dbReference type="AlphaFoldDB" id="A0A848KYB2"/>
<sequence>MFRTFLRPGWIVLGLVVVAFAALCFWILAPWQLGKNSSTEKRNDLIRTAVGEAVVPIDDIAPAGRAFAPDTEWREVSIDGRYRPDLQVAVRLRSVQERPATEILTPFVSADGRAFLVDRGYVRPDQGKSISDVPAAPTGLTTIHARIRKNEGTSPGRGAHIADGVKAVYTIDPVVVGTQTGLTFDDFYLQLSANQPGSLGEIALPQLDSGPYLSYGLQWLAFGVMAPLGAAYFIYSEVKHRRAVRDTTSSGDEVSVEPPKPKTQMRDAGFTAAASTQRHQIGSGPDASEATDDVKAKLAKRYGG</sequence>
<feature type="region of interest" description="Disordered" evidence="2">
    <location>
        <begin position="244"/>
        <end position="293"/>
    </location>
</feature>
<comment type="similarity">
    <text evidence="1">Belongs to the SURF1 family.</text>
</comment>
<name>A0A848KYB2_9ACTN</name>
<keyword evidence="4" id="KW-1185">Reference proteome</keyword>
<dbReference type="GO" id="GO:0005886">
    <property type="term" value="C:plasma membrane"/>
    <property type="evidence" value="ECO:0007669"/>
    <property type="project" value="UniProtKB-SubCell"/>
</dbReference>
<dbReference type="Proteomes" id="UP000550729">
    <property type="component" value="Unassembled WGS sequence"/>
</dbReference>
<keyword evidence="1" id="KW-1133">Transmembrane helix</keyword>
<evidence type="ECO:0000256" key="1">
    <source>
        <dbReference type="RuleBase" id="RU363076"/>
    </source>
</evidence>
<protein>
    <recommendedName>
        <fullName evidence="1">SURF1-like protein</fullName>
    </recommendedName>
</protein>
<evidence type="ECO:0000256" key="2">
    <source>
        <dbReference type="SAM" id="MobiDB-lite"/>
    </source>
</evidence>
<comment type="subcellular location">
    <subcellularLocation>
        <location evidence="1">Cell membrane</location>
        <topology evidence="1">Multi-pass membrane protein</topology>
    </subcellularLocation>
</comment>
<feature type="transmembrane region" description="Helical" evidence="1">
    <location>
        <begin position="12"/>
        <end position="33"/>
    </location>
</feature>
<reference evidence="3 4" key="1">
    <citation type="submission" date="2020-04" db="EMBL/GenBank/DDBJ databases">
        <title>Gordonia sp. nov. TBRC 11910.</title>
        <authorList>
            <person name="Suriyachadkun C."/>
        </authorList>
    </citation>
    <scope>NUCLEOTIDE SEQUENCE [LARGE SCALE GENOMIC DNA]</scope>
    <source>
        <strain evidence="3 4">TBRC 11910</strain>
    </source>
</reference>
<gene>
    <name evidence="3" type="ORF">HH308_08220</name>
</gene>
<evidence type="ECO:0000313" key="4">
    <source>
        <dbReference type="Proteomes" id="UP000550729"/>
    </source>
</evidence>
<dbReference type="Pfam" id="PF02104">
    <property type="entry name" value="SURF1"/>
    <property type="match status" value="1"/>
</dbReference>
<proteinExistence type="inferred from homology"/>
<evidence type="ECO:0000313" key="3">
    <source>
        <dbReference type="EMBL" id="NMO01201.1"/>
    </source>
</evidence>
<dbReference type="InterPro" id="IPR002994">
    <property type="entry name" value="Surf1/Shy1"/>
</dbReference>
<accession>A0A848KYB2</accession>
<keyword evidence="1" id="KW-1003">Cell membrane</keyword>